<evidence type="ECO:0000313" key="2">
    <source>
        <dbReference type="Proteomes" id="UP000178721"/>
    </source>
</evidence>
<gene>
    <name evidence="1" type="ORF">A2654_01680</name>
</gene>
<accession>A0A1G2E1J6</accession>
<sequence>MHKKAGTRKPFFVEADVKGIGHIKKYTTASSERQAVFQVARDLEQRYPRIRIFLDNRKVTLGEKSPIAS</sequence>
<protein>
    <submittedName>
        <fullName evidence="1">Uncharacterized protein</fullName>
    </submittedName>
</protein>
<evidence type="ECO:0000313" key="1">
    <source>
        <dbReference type="EMBL" id="OGZ19703.1"/>
    </source>
</evidence>
<dbReference type="AlphaFoldDB" id="A0A1G2E1J6"/>
<proteinExistence type="predicted"/>
<dbReference type="EMBL" id="MHMA01000038">
    <property type="protein sequence ID" value="OGZ19703.1"/>
    <property type="molecule type" value="Genomic_DNA"/>
</dbReference>
<name>A0A1G2E1J6_9BACT</name>
<reference evidence="1 2" key="1">
    <citation type="journal article" date="2016" name="Nat. Commun.">
        <title>Thousands of microbial genomes shed light on interconnected biogeochemical processes in an aquifer system.</title>
        <authorList>
            <person name="Anantharaman K."/>
            <person name="Brown C.T."/>
            <person name="Hug L.A."/>
            <person name="Sharon I."/>
            <person name="Castelle C.J."/>
            <person name="Probst A.J."/>
            <person name="Thomas B.C."/>
            <person name="Singh A."/>
            <person name="Wilkins M.J."/>
            <person name="Karaoz U."/>
            <person name="Brodie E.L."/>
            <person name="Williams K.H."/>
            <person name="Hubbard S.S."/>
            <person name="Banfield J.F."/>
        </authorList>
    </citation>
    <scope>NUCLEOTIDE SEQUENCE [LARGE SCALE GENOMIC DNA]</scope>
</reference>
<comment type="caution">
    <text evidence="1">The sequence shown here is derived from an EMBL/GenBank/DDBJ whole genome shotgun (WGS) entry which is preliminary data.</text>
</comment>
<dbReference type="Proteomes" id="UP000178721">
    <property type="component" value="Unassembled WGS sequence"/>
</dbReference>
<organism evidence="1 2">
    <name type="scientific">Candidatus Nealsonbacteria bacterium RIFCSPHIGHO2_01_FULL_43_31</name>
    <dbReference type="NCBI Taxonomy" id="1801665"/>
    <lineage>
        <taxon>Bacteria</taxon>
        <taxon>Candidatus Nealsoniibacteriota</taxon>
    </lineage>
</organism>